<sequence length="105" mass="10832">MAMTQAESAVMASTAAKFDQVNGALQLMLSTLMSQLSGLSGSWRGLGASAFEQVKTQYAADLRSLNNALAETAESIRASGAGYHSTDADAASRVARTGGTFTLPL</sequence>
<proteinExistence type="inferred from homology"/>
<keyword evidence="3" id="KW-1185">Reference proteome</keyword>
<organism evidence="2 3">
    <name type="scientific">Actinoplanes octamycinicus</name>
    <dbReference type="NCBI Taxonomy" id="135948"/>
    <lineage>
        <taxon>Bacteria</taxon>
        <taxon>Bacillati</taxon>
        <taxon>Actinomycetota</taxon>
        <taxon>Actinomycetes</taxon>
        <taxon>Micromonosporales</taxon>
        <taxon>Micromonosporaceae</taxon>
        <taxon>Actinoplanes</taxon>
    </lineage>
</organism>
<evidence type="ECO:0000313" key="3">
    <source>
        <dbReference type="Proteomes" id="UP000546162"/>
    </source>
</evidence>
<dbReference type="InterPro" id="IPR036689">
    <property type="entry name" value="ESAT-6-like_sf"/>
</dbReference>
<comment type="similarity">
    <text evidence="1">Belongs to the WXG100 family.</text>
</comment>
<evidence type="ECO:0000313" key="2">
    <source>
        <dbReference type="EMBL" id="MBB4738475.1"/>
    </source>
</evidence>
<evidence type="ECO:0000256" key="1">
    <source>
        <dbReference type="RuleBase" id="RU362001"/>
    </source>
</evidence>
<name>A0A7W7GUE0_9ACTN</name>
<accession>A0A7W7GUE0</accession>
<dbReference type="RefSeq" id="WP_185038841.1">
    <property type="nucleotide sequence ID" value="NZ_BAABFG010000005.1"/>
</dbReference>
<gene>
    <name evidence="2" type="ORF">BJY16_001934</name>
</gene>
<dbReference type="NCBIfam" id="TIGR03930">
    <property type="entry name" value="WXG100_ESAT6"/>
    <property type="match status" value="1"/>
</dbReference>
<protein>
    <recommendedName>
        <fullName evidence="1">ESAT-6-like protein</fullName>
    </recommendedName>
</protein>
<reference evidence="2 3" key="1">
    <citation type="submission" date="2020-08" db="EMBL/GenBank/DDBJ databases">
        <title>Sequencing the genomes of 1000 actinobacteria strains.</title>
        <authorList>
            <person name="Klenk H.-P."/>
        </authorList>
    </citation>
    <scope>NUCLEOTIDE SEQUENCE [LARGE SCALE GENOMIC DNA]</scope>
    <source>
        <strain evidence="2 3">DSM 45809</strain>
    </source>
</reference>
<comment type="caution">
    <text evidence="2">The sequence shown here is derived from an EMBL/GenBank/DDBJ whole genome shotgun (WGS) entry which is preliminary data.</text>
</comment>
<dbReference type="Proteomes" id="UP000546162">
    <property type="component" value="Unassembled WGS sequence"/>
</dbReference>
<dbReference type="SUPFAM" id="SSF140453">
    <property type="entry name" value="EsxAB dimer-like"/>
    <property type="match status" value="1"/>
</dbReference>
<dbReference type="Pfam" id="PF06013">
    <property type="entry name" value="WXG100"/>
    <property type="match status" value="1"/>
</dbReference>
<dbReference type="EMBL" id="JACHNB010000001">
    <property type="protein sequence ID" value="MBB4738475.1"/>
    <property type="molecule type" value="Genomic_DNA"/>
</dbReference>
<dbReference type="Gene3D" id="1.10.287.1060">
    <property type="entry name" value="ESAT-6-like"/>
    <property type="match status" value="1"/>
</dbReference>
<dbReference type="InterPro" id="IPR010310">
    <property type="entry name" value="T7SS_ESAT-6-like"/>
</dbReference>
<dbReference type="AlphaFoldDB" id="A0A7W7GUE0"/>